<proteinExistence type="predicted"/>
<reference evidence="2 3" key="1">
    <citation type="submission" date="2019-05" db="EMBL/GenBank/DDBJ databases">
        <title>Another draft genome of Portunus trituberculatus and its Hox gene families provides insights of decapod evolution.</title>
        <authorList>
            <person name="Jeong J.-H."/>
            <person name="Song I."/>
            <person name="Kim S."/>
            <person name="Choi T."/>
            <person name="Kim D."/>
            <person name="Ryu S."/>
            <person name="Kim W."/>
        </authorList>
    </citation>
    <scope>NUCLEOTIDE SEQUENCE [LARGE SCALE GENOMIC DNA]</scope>
    <source>
        <tissue evidence="2">Muscle</tissue>
    </source>
</reference>
<comment type="caution">
    <text evidence="2">The sequence shown here is derived from an EMBL/GenBank/DDBJ whole genome shotgun (WGS) entry which is preliminary data.</text>
</comment>
<gene>
    <name evidence="2" type="ORF">E2C01_100232</name>
</gene>
<name>A0A5B7KHF3_PORTR</name>
<dbReference type="Proteomes" id="UP000324222">
    <property type="component" value="Unassembled WGS sequence"/>
</dbReference>
<feature type="compositionally biased region" description="Polar residues" evidence="1">
    <location>
        <begin position="15"/>
        <end position="28"/>
    </location>
</feature>
<organism evidence="2 3">
    <name type="scientific">Portunus trituberculatus</name>
    <name type="common">Swimming crab</name>
    <name type="synonym">Neptunus trituberculatus</name>
    <dbReference type="NCBI Taxonomy" id="210409"/>
    <lineage>
        <taxon>Eukaryota</taxon>
        <taxon>Metazoa</taxon>
        <taxon>Ecdysozoa</taxon>
        <taxon>Arthropoda</taxon>
        <taxon>Crustacea</taxon>
        <taxon>Multicrustacea</taxon>
        <taxon>Malacostraca</taxon>
        <taxon>Eumalacostraca</taxon>
        <taxon>Eucarida</taxon>
        <taxon>Decapoda</taxon>
        <taxon>Pleocyemata</taxon>
        <taxon>Brachyura</taxon>
        <taxon>Eubrachyura</taxon>
        <taxon>Portunoidea</taxon>
        <taxon>Portunidae</taxon>
        <taxon>Portuninae</taxon>
        <taxon>Portunus</taxon>
    </lineage>
</organism>
<dbReference type="AlphaFoldDB" id="A0A5B7KHF3"/>
<accession>A0A5B7KHF3</accession>
<evidence type="ECO:0000256" key="1">
    <source>
        <dbReference type="SAM" id="MobiDB-lite"/>
    </source>
</evidence>
<evidence type="ECO:0000313" key="3">
    <source>
        <dbReference type="Proteomes" id="UP000324222"/>
    </source>
</evidence>
<keyword evidence="3" id="KW-1185">Reference proteome</keyword>
<evidence type="ECO:0000313" key="2">
    <source>
        <dbReference type="EMBL" id="MPD04539.1"/>
    </source>
</evidence>
<feature type="region of interest" description="Disordered" evidence="1">
    <location>
        <begin position="1"/>
        <end position="30"/>
    </location>
</feature>
<dbReference type="EMBL" id="VSRR010141508">
    <property type="protein sequence ID" value="MPD04539.1"/>
    <property type="molecule type" value="Genomic_DNA"/>
</dbReference>
<sequence>MSQEMTADGYAPAATHSSRVLRPSTSGSAGALITTDVGRAAGRIEQSLFSINSNKTVILFSATKELEYYNQESTRKTEIKK</sequence>
<protein>
    <submittedName>
        <fullName evidence="2">Uncharacterized protein</fullName>
    </submittedName>
</protein>